<feature type="transmembrane region" description="Helical" evidence="12">
    <location>
        <begin position="147"/>
        <end position="169"/>
    </location>
</feature>
<comment type="subcellular location">
    <subcellularLocation>
        <location evidence="1">Cell membrane</location>
        <topology evidence="1">Multi-pass membrane protein</topology>
    </subcellularLocation>
</comment>
<dbReference type="GO" id="GO:0005886">
    <property type="term" value="C:plasma membrane"/>
    <property type="evidence" value="ECO:0007669"/>
    <property type="project" value="UniProtKB-SubCell"/>
</dbReference>
<dbReference type="KEGG" id="pmrn:116944333"/>
<keyword evidence="7" id="KW-1015">Disulfide bond</keyword>
<gene>
    <name evidence="15" type="primary">LOC116944333</name>
</gene>
<feature type="domain" description="G-protein coupled receptors family 1 profile" evidence="13">
    <location>
        <begin position="47"/>
        <end position="315"/>
    </location>
</feature>
<protein>
    <submittedName>
        <fullName evidence="15">Trace amine-associated receptor 13c-like</fullName>
    </submittedName>
</protein>
<dbReference type="Pfam" id="PF00001">
    <property type="entry name" value="7tm_1"/>
    <property type="match status" value="1"/>
</dbReference>
<keyword evidence="2" id="KW-1003">Cell membrane</keyword>
<name>A0AAJ7WXK2_PETMA</name>
<keyword evidence="6 12" id="KW-0472">Membrane</keyword>
<dbReference type="GO" id="GO:0004930">
    <property type="term" value="F:G protein-coupled receptor activity"/>
    <property type="evidence" value="ECO:0007669"/>
    <property type="project" value="UniProtKB-KW"/>
</dbReference>
<keyword evidence="4 12" id="KW-1133">Transmembrane helix</keyword>
<dbReference type="InterPro" id="IPR000276">
    <property type="entry name" value="GPCR_Rhodpsn"/>
</dbReference>
<feature type="transmembrane region" description="Helical" evidence="12">
    <location>
        <begin position="31"/>
        <end position="56"/>
    </location>
</feature>
<evidence type="ECO:0000256" key="3">
    <source>
        <dbReference type="ARBA" id="ARBA00022692"/>
    </source>
</evidence>
<dbReference type="PRINTS" id="PR00242">
    <property type="entry name" value="DOPAMINER"/>
</dbReference>
<keyword evidence="3 10" id="KW-0812">Transmembrane</keyword>
<feature type="transmembrane region" description="Helical" evidence="12">
    <location>
        <begin position="299"/>
        <end position="318"/>
    </location>
</feature>
<reference evidence="15" key="1">
    <citation type="submission" date="2025-08" db="UniProtKB">
        <authorList>
            <consortium name="RefSeq"/>
        </authorList>
    </citation>
    <scope>IDENTIFICATION</scope>
    <source>
        <tissue evidence="15">Sperm</tissue>
    </source>
</reference>
<sequence>MSSEGHTTGPACSLSHGLNCSLPGHSAHAAAAVAALLAATTCCTVLGNAVVVAAVVTFRQLQTRTNAFTLSLAVADLLVGLLVMPFSATRSLYGCWFFGPTFCKVHTCMDFLFTTSSIFHLCAIAFDRHVAICDPLRYGARVSRRTVTLLVALCWLVALLYVVPIMLGWNLVGIEEEVARSSCPGNCELYLNTAFALTSAACGYYAPMVGMVVAYARVYSVARAQSRRVRAEANRGHGADERAGGKQKARTSLRREHNATKTLGIIMGVFLVLWLPYYASSIASAFSVSGAIDPVAWDAFFWMGYSNSAINPVLYACFNRSFRAAFRLLLSRRAFKASARRLDLSES</sequence>
<dbReference type="InterPro" id="IPR000929">
    <property type="entry name" value="Dopamine_rcpt"/>
</dbReference>
<evidence type="ECO:0000256" key="7">
    <source>
        <dbReference type="ARBA" id="ARBA00023157"/>
    </source>
</evidence>
<dbReference type="PROSITE" id="PS50262">
    <property type="entry name" value="G_PROTEIN_RECEP_F1_2"/>
    <property type="match status" value="1"/>
</dbReference>
<organism evidence="14 15">
    <name type="scientific">Petromyzon marinus</name>
    <name type="common">Sea lamprey</name>
    <dbReference type="NCBI Taxonomy" id="7757"/>
    <lineage>
        <taxon>Eukaryota</taxon>
        <taxon>Metazoa</taxon>
        <taxon>Chordata</taxon>
        <taxon>Craniata</taxon>
        <taxon>Vertebrata</taxon>
        <taxon>Cyclostomata</taxon>
        <taxon>Hyperoartia</taxon>
        <taxon>Petromyzontiformes</taxon>
        <taxon>Petromyzontidae</taxon>
        <taxon>Petromyzon</taxon>
    </lineage>
</organism>
<keyword evidence="5 10" id="KW-0297">G-protein coupled receptor</keyword>
<dbReference type="AlphaFoldDB" id="A0AAJ7WXK2"/>
<dbReference type="GO" id="GO:0071880">
    <property type="term" value="P:adenylate cyclase-activating adrenergic receptor signaling pathway"/>
    <property type="evidence" value="ECO:0007669"/>
    <property type="project" value="TreeGrafter"/>
</dbReference>
<dbReference type="GO" id="GO:0043410">
    <property type="term" value="P:positive regulation of MAPK cascade"/>
    <property type="evidence" value="ECO:0007669"/>
    <property type="project" value="TreeGrafter"/>
</dbReference>
<evidence type="ECO:0000256" key="10">
    <source>
        <dbReference type="RuleBase" id="RU000688"/>
    </source>
</evidence>
<dbReference type="PROSITE" id="PS00237">
    <property type="entry name" value="G_PROTEIN_RECEP_F1_1"/>
    <property type="match status" value="1"/>
</dbReference>
<evidence type="ECO:0000256" key="8">
    <source>
        <dbReference type="ARBA" id="ARBA00023170"/>
    </source>
</evidence>
<evidence type="ECO:0000256" key="12">
    <source>
        <dbReference type="SAM" id="Phobius"/>
    </source>
</evidence>
<dbReference type="PRINTS" id="PR00237">
    <property type="entry name" value="GPCRRHODOPSN"/>
</dbReference>
<keyword evidence="14" id="KW-1185">Reference proteome</keyword>
<keyword evidence="9 10" id="KW-0807">Transducer</keyword>
<feature type="transmembrane region" description="Helical" evidence="12">
    <location>
        <begin position="189"/>
        <end position="218"/>
    </location>
</feature>
<dbReference type="Gene3D" id="1.20.1070.10">
    <property type="entry name" value="Rhodopsin 7-helix transmembrane proteins"/>
    <property type="match status" value="1"/>
</dbReference>
<evidence type="ECO:0000313" key="14">
    <source>
        <dbReference type="Proteomes" id="UP001318040"/>
    </source>
</evidence>
<proteinExistence type="inferred from homology"/>
<dbReference type="PANTHER" id="PTHR24248:SF66">
    <property type="entry name" value="OCTOPAMINE RECEPTOR BETA-3R"/>
    <property type="match status" value="1"/>
</dbReference>
<evidence type="ECO:0000256" key="2">
    <source>
        <dbReference type="ARBA" id="ARBA00022475"/>
    </source>
</evidence>
<evidence type="ECO:0000256" key="4">
    <source>
        <dbReference type="ARBA" id="ARBA00022989"/>
    </source>
</evidence>
<dbReference type="InterPro" id="IPR017452">
    <property type="entry name" value="GPCR_Rhodpsn_7TM"/>
</dbReference>
<feature type="transmembrane region" description="Helical" evidence="12">
    <location>
        <begin position="108"/>
        <end position="126"/>
    </location>
</feature>
<evidence type="ECO:0000256" key="1">
    <source>
        <dbReference type="ARBA" id="ARBA00004651"/>
    </source>
</evidence>
<evidence type="ECO:0000313" key="15">
    <source>
        <dbReference type="RefSeq" id="XP_032813786.1"/>
    </source>
</evidence>
<feature type="compositionally biased region" description="Basic and acidic residues" evidence="11">
    <location>
        <begin position="230"/>
        <end position="244"/>
    </location>
</feature>
<evidence type="ECO:0000256" key="11">
    <source>
        <dbReference type="SAM" id="MobiDB-lite"/>
    </source>
</evidence>
<dbReference type="SUPFAM" id="SSF81321">
    <property type="entry name" value="Family A G protein-coupled receptor-like"/>
    <property type="match status" value="1"/>
</dbReference>
<comment type="similarity">
    <text evidence="10">Belongs to the G-protein coupled receptor 1 family.</text>
</comment>
<evidence type="ECO:0000256" key="5">
    <source>
        <dbReference type="ARBA" id="ARBA00023040"/>
    </source>
</evidence>
<dbReference type="RefSeq" id="XP_032813786.1">
    <property type="nucleotide sequence ID" value="XM_032957895.1"/>
</dbReference>
<dbReference type="Proteomes" id="UP001318040">
    <property type="component" value="Chromosome 21"/>
</dbReference>
<evidence type="ECO:0000256" key="9">
    <source>
        <dbReference type="ARBA" id="ARBA00023224"/>
    </source>
</evidence>
<dbReference type="PANTHER" id="PTHR24248">
    <property type="entry name" value="ADRENERGIC RECEPTOR-RELATED G-PROTEIN COUPLED RECEPTOR"/>
    <property type="match status" value="1"/>
</dbReference>
<accession>A0AAJ7WXK2</accession>
<evidence type="ECO:0000259" key="13">
    <source>
        <dbReference type="PROSITE" id="PS50262"/>
    </source>
</evidence>
<keyword evidence="8 10" id="KW-0675">Receptor</keyword>
<evidence type="ECO:0000256" key="6">
    <source>
        <dbReference type="ARBA" id="ARBA00023136"/>
    </source>
</evidence>
<feature type="region of interest" description="Disordered" evidence="11">
    <location>
        <begin position="230"/>
        <end position="251"/>
    </location>
</feature>
<feature type="transmembrane region" description="Helical" evidence="12">
    <location>
        <begin position="68"/>
        <end position="88"/>
    </location>
</feature>
<feature type="transmembrane region" description="Helical" evidence="12">
    <location>
        <begin position="262"/>
        <end position="279"/>
    </location>
</feature>